<keyword evidence="3" id="KW-1185">Reference proteome</keyword>
<dbReference type="AlphaFoldDB" id="A0A2S7T9S1"/>
<feature type="domain" description="Peptidase M1 membrane alanine aminopeptidase" evidence="1">
    <location>
        <begin position="272"/>
        <end position="419"/>
    </location>
</feature>
<evidence type="ECO:0000259" key="1">
    <source>
        <dbReference type="Pfam" id="PF01433"/>
    </source>
</evidence>
<dbReference type="InterPro" id="IPR014782">
    <property type="entry name" value="Peptidase_M1_dom"/>
</dbReference>
<dbReference type="SUPFAM" id="SSF55486">
    <property type="entry name" value="Metalloproteases ('zincins'), catalytic domain"/>
    <property type="match status" value="1"/>
</dbReference>
<dbReference type="Pfam" id="PF01433">
    <property type="entry name" value="Peptidase_M1"/>
    <property type="match status" value="1"/>
</dbReference>
<gene>
    <name evidence="2" type="ORF">BST99_13995</name>
</gene>
<evidence type="ECO:0000313" key="2">
    <source>
        <dbReference type="EMBL" id="PQJ16682.1"/>
    </source>
</evidence>
<name>A0A2S7T9S1_9FLAO</name>
<comment type="caution">
    <text evidence="2">The sequence shown here is derived from an EMBL/GenBank/DDBJ whole genome shotgun (WGS) entry which is preliminary data.</text>
</comment>
<dbReference type="Gene3D" id="1.10.390.10">
    <property type="entry name" value="Neutral Protease Domain 2"/>
    <property type="match status" value="1"/>
</dbReference>
<dbReference type="Proteomes" id="UP000239366">
    <property type="component" value="Unassembled WGS sequence"/>
</dbReference>
<reference evidence="3" key="1">
    <citation type="submission" date="2016-11" db="EMBL/GenBank/DDBJ databases">
        <title>Trade-off between light-utilization and light-protection in marine flavobacteria.</title>
        <authorList>
            <person name="Kumagai Y."/>
            <person name="Yoshizawa S."/>
            <person name="Kogure K."/>
        </authorList>
    </citation>
    <scope>NUCLEOTIDE SEQUENCE [LARGE SCALE GENOMIC DNA]</scope>
    <source>
        <strain evidence="3">SG-18</strain>
    </source>
</reference>
<dbReference type="GO" id="GO:0008237">
    <property type="term" value="F:metallopeptidase activity"/>
    <property type="evidence" value="ECO:0007669"/>
    <property type="project" value="InterPro"/>
</dbReference>
<dbReference type="GO" id="GO:0008270">
    <property type="term" value="F:zinc ion binding"/>
    <property type="evidence" value="ECO:0007669"/>
    <property type="project" value="InterPro"/>
</dbReference>
<dbReference type="EMBL" id="MQVX01000001">
    <property type="protein sequence ID" value="PQJ16682.1"/>
    <property type="molecule type" value="Genomic_DNA"/>
</dbReference>
<dbReference type="InterPro" id="IPR027268">
    <property type="entry name" value="Peptidase_M4/M1_CTD_sf"/>
</dbReference>
<evidence type="ECO:0000313" key="3">
    <source>
        <dbReference type="Proteomes" id="UP000239366"/>
    </source>
</evidence>
<dbReference type="SUPFAM" id="SSF50156">
    <property type="entry name" value="PDZ domain-like"/>
    <property type="match status" value="1"/>
</dbReference>
<proteinExistence type="predicted"/>
<sequence length="559" mass="64980">MVFLLSALLLVSSCQEEERLSLSYTIRPVQNDSLPLLEVLLDLPPNPAGFTRLHYANTAWGEEELHRALFSLQMEPERPDNRVEINKDSGWIDLHYSRDLNQLKFRYQLQQDFDQAKLSTSEVYRPIIQENYFHLFSHHLFMGPATEKPLDIAVRWADFSEDYVIHNSFGTGQRIQRLESVDWNDFQSAIFVGGDFRVYQDELMGNKISLATRGDWIPFEEEEVFAILKETLEAQREFWNDHSQAYFTVSLHPFGQEQGSSFQGTGLTNSFATSVSNNSYTDLDQLVYLFNHELMHNWIGHRIENSNEEEQYWFSEGFTEYYTFKNIARNGVGGAEESSFFSSLNLAARQLYSSPVREEPNSQINYENFWSNPDYGKLPYYRGALFAFLVDMQIIHHSAGRKSLDDMMREFLVLSQQGERLSHELFLEVLEDYWEEGKTYFDRHIIRGEFFDFAKEYARLGLQYEPEAVVYEMGFELSDDRKQIKSVQAGTAAEKAGLQAGDLLFSRSIWYGNTEKPIDLGVVRGKKQLQISFFPIKRVQLPQLIESGNNWDKLQISVN</sequence>
<accession>A0A2S7T9S1</accession>
<dbReference type="InterPro" id="IPR036034">
    <property type="entry name" value="PDZ_sf"/>
</dbReference>
<protein>
    <recommendedName>
        <fullName evidence="1">Peptidase M1 membrane alanine aminopeptidase domain-containing protein</fullName>
    </recommendedName>
</protein>
<organism evidence="2 3">
    <name type="scientific">Aureicoccus marinus</name>
    <dbReference type="NCBI Taxonomy" id="754435"/>
    <lineage>
        <taxon>Bacteria</taxon>
        <taxon>Pseudomonadati</taxon>
        <taxon>Bacteroidota</taxon>
        <taxon>Flavobacteriia</taxon>
        <taxon>Flavobacteriales</taxon>
        <taxon>Flavobacteriaceae</taxon>
        <taxon>Aureicoccus</taxon>
    </lineage>
</organism>